<reference evidence="1" key="1">
    <citation type="submission" date="2018-02" db="EMBL/GenBank/DDBJ databases">
        <title>Rhizophora mucronata_Transcriptome.</title>
        <authorList>
            <person name="Meera S.P."/>
            <person name="Sreeshan A."/>
            <person name="Augustine A."/>
        </authorList>
    </citation>
    <scope>NUCLEOTIDE SEQUENCE</scope>
    <source>
        <tissue evidence="1">Leaf</tissue>
    </source>
</reference>
<dbReference type="EMBL" id="GGEC01077012">
    <property type="protein sequence ID" value="MBX57496.1"/>
    <property type="molecule type" value="Transcribed_RNA"/>
</dbReference>
<accession>A0A2P2PRX8</accession>
<sequence>MDLATLLMLKWGRMYDFCYRECSAFTDVIQRSVHALGKRQN</sequence>
<evidence type="ECO:0000313" key="1">
    <source>
        <dbReference type="EMBL" id="MBX57496.1"/>
    </source>
</evidence>
<dbReference type="AlphaFoldDB" id="A0A2P2PRX8"/>
<name>A0A2P2PRX8_RHIMU</name>
<organism evidence="1">
    <name type="scientific">Rhizophora mucronata</name>
    <name type="common">Asiatic mangrove</name>
    <dbReference type="NCBI Taxonomy" id="61149"/>
    <lineage>
        <taxon>Eukaryota</taxon>
        <taxon>Viridiplantae</taxon>
        <taxon>Streptophyta</taxon>
        <taxon>Embryophyta</taxon>
        <taxon>Tracheophyta</taxon>
        <taxon>Spermatophyta</taxon>
        <taxon>Magnoliopsida</taxon>
        <taxon>eudicotyledons</taxon>
        <taxon>Gunneridae</taxon>
        <taxon>Pentapetalae</taxon>
        <taxon>rosids</taxon>
        <taxon>fabids</taxon>
        <taxon>Malpighiales</taxon>
        <taxon>Rhizophoraceae</taxon>
        <taxon>Rhizophora</taxon>
    </lineage>
</organism>
<proteinExistence type="predicted"/>
<protein>
    <submittedName>
        <fullName evidence="1">Uncharacterized protein</fullName>
    </submittedName>
</protein>